<dbReference type="GO" id="GO:0006508">
    <property type="term" value="P:proteolysis"/>
    <property type="evidence" value="ECO:0007669"/>
    <property type="project" value="UniProtKB-KW"/>
</dbReference>
<dbReference type="Proteomes" id="UP000321039">
    <property type="component" value="Unassembled WGS sequence"/>
</dbReference>
<sequence length="466" mass="50402">MKRLTASLLLAGLCSHTALAQPTSSAAEHLSAAIQLATVSHQDQAQIDFAPFKDFLTFVETSYPLVHQKLQREVIADYSLLYTWPGTDAQLQPVLFDSHYDVVPIEPGTADDWTHPPFDGVIADGYLWGRGAIDDKATVISTLEAMETLLADGFEPARTLIFSFGHDEEIGGRNGAANIAAHLEGKNVKLAYMVAEGGIVVENNPMLPEKPMAMVNLAEKTYATLTLVARGQGGHSSMPVEDNAIVKLSRALATLQDNPFEPELIEPVSSMLRTVGEEVGGLQGWLLSNQWLSEPLLLSQLTKDRMSQGMVRSTTGITMFNAGVKENVIPQVAEAKVNFRLLPGVSVETLVARVGELIDDPSIRIESESWKTSPPVADMEGEGYSMIRSSINTALPEALVTPSLLMATTDTPHYQHLTRNIYRFHPVVVRLEQSAGVHGTDERIALESIDKAVALSSALIQGAGGA</sequence>
<dbReference type="SUPFAM" id="SSF53187">
    <property type="entry name" value="Zn-dependent exopeptidases"/>
    <property type="match status" value="1"/>
</dbReference>
<evidence type="ECO:0000256" key="4">
    <source>
        <dbReference type="ARBA" id="ARBA00022801"/>
    </source>
</evidence>
<accession>A0A5C9A1Y5</accession>
<dbReference type="InterPro" id="IPR011650">
    <property type="entry name" value="Peptidase_M20_dimer"/>
</dbReference>
<dbReference type="InterPro" id="IPR002933">
    <property type="entry name" value="Peptidase_M20"/>
</dbReference>
<dbReference type="SUPFAM" id="SSF55031">
    <property type="entry name" value="Bacterial exopeptidase dimerisation domain"/>
    <property type="match status" value="1"/>
</dbReference>
<comment type="similarity">
    <text evidence="1">Belongs to the peptidase M20A family.</text>
</comment>
<keyword evidence="5" id="KW-0862">Zinc</keyword>
<keyword evidence="3" id="KW-0479">Metal-binding</keyword>
<keyword evidence="6" id="KW-0732">Signal</keyword>
<evidence type="ECO:0000256" key="2">
    <source>
        <dbReference type="ARBA" id="ARBA00022670"/>
    </source>
</evidence>
<dbReference type="InterPro" id="IPR001261">
    <property type="entry name" value="ArgE/DapE_CS"/>
</dbReference>
<dbReference type="PANTHER" id="PTHR45962:SF1">
    <property type="entry name" value="N-FATTY-ACYL-AMINO ACID SYNTHASE_HYDROLASE PM20D1"/>
    <property type="match status" value="1"/>
</dbReference>
<feature type="domain" description="Peptidase M20 dimerisation" evidence="7">
    <location>
        <begin position="218"/>
        <end position="361"/>
    </location>
</feature>
<evidence type="ECO:0000313" key="8">
    <source>
        <dbReference type="EMBL" id="TXS94014.1"/>
    </source>
</evidence>
<feature type="signal peptide" evidence="6">
    <location>
        <begin position="1"/>
        <end position="20"/>
    </location>
</feature>
<evidence type="ECO:0000256" key="6">
    <source>
        <dbReference type="SAM" id="SignalP"/>
    </source>
</evidence>
<evidence type="ECO:0000259" key="7">
    <source>
        <dbReference type="Pfam" id="PF07687"/>
    </source>
</evidence>
<evidence type="ECO:0000256" key="3">
    <source>
        <dbReference type="ARBA" id="ARBA00022723"/>
    </source>
</evidence>
<keyword evidence="9" id="KW-1185">Reference proteome</keyword>
<dbReference type="InterPro" id="IPR047177">
    <property type="entry name" value="Pept_M20A"/>
</dbReference>
<comment type="caution">
    <text evidence="8">The sequence shown here is derived from an EMBL/GenBank/DDBJ whole genome shotgun (WGS) entry which is preliminary data.</text>
</comment>
<evidence type="ECO:0000256" key="1">
    <source>
        <dbReference type="ARBA" id="ARBA00006247"/>
    </source>
</evidence>
<keyword evidence="4 8" id="KW-0378">Hydrolase</keyword>
<dbReference type="FunFam" id="3.40.630.10:FF:000027">
    <property type="entry name" value="N-fatty-acyl-amino acid synthase/hydrolase PM20D1"/>
    <property type="match status" value="1"/>
</dbReference>
<feature type="chain" id="PRO_5022935676" evidence="6">
    <location>
        <begin position="21"/>
        <end position="466"/>
    </location>
</feature>
<keyword evidence="2" id="KW-0645">Protease</keyword>
<dbReference type="GO" id="GO:0008233">
    <property type="term" value="F:peptidase activity"/>
    <property type="evidence" value="ECO:0007669"/>
    <property type="project" value="UniProtKB-KW"/>
</dbReference>
<gene>
    <name evidence="8" type="ORF">FV139_10380</name>
</gene>
<dbReference type="PANTHER" id="PTHR45962">
    <property type="entry name" value="N-FATTY-ACYL-AMINO ACID SYNTHASE/HYDROLASE PM20D1"/>
    <property type="match status" value="1"/>
</dbReference>
<dbReference type="Gene3D" id="3.30.70.360">
    <property type="match status" value="1"/>
</dbReference>
<dbReference type="GO" id="GO:0046872">
    <property type="term" value="F:metal ion binding"/>
    <property type="evidence" value="ECO:0007669"/>
    <property type="project" value="UniProtKB-KW"/>
</dbReference>
<reference evidence="8 9" key="1">
    <citation type="submission" date="2019-08" db="EMBL/GenBank/DDBJ databases">
        <title>Parahaliea maris sp. nov., isolated from the surface seawater.</title>
        <authorList>
            <person name="Liu Y."/>
        </authorList>
    </citation>
    <scope>NUCLEOTIDE SEQUENCE [LARGE SCALE GENOMIC DNA]</scope>
    <source>
        <strain evidence="8 9">HSLHS9</strain>
    </source>
</reference>
<dbReference type="InterPro" id="IPR036264">
    <property type="entry name" value="Bact_exopeptidase_dim_dom"/>
</dbReference>
<dbReference type="Gene3D" id="1.10.150.900">
    <property type="match status" value="1"/>
</dbReference>
<organism evidence="8 9">
    <name type="scientific">Parahaliea maris</name>
    <dbReference type="NCBI Taxonomy" id="2716870"/>
    <lineage>
        <taxon>Bacteria</taxon>
        <taxon>Pseudomonadati</taxon>
        <taxon>Pseudomonadota</taxon>
        <taxon>Gammaproteobacteria</taxon>
        <taxon>Cellvibrionales</taxon>
        <taxon>Halieaceae</taxon>
        <taxon>Parahaliea</taxon>
    </lineage>
</organism>
<evidence type="ECO:0000256" key="5">
    <source>
        <dbReference type="ARBA" id="ARBA00022833"/>
    </source>
</evidence>
<dbReference type="PROSITE" id="PS00759">
    <property type="entry name" value="ARGE_DAPE_CPG2_2"/>
    <property type="match status" value="1"/>
</dbReference>
<dbReference type="Pfam" id="PF01546">
    <property type="entry name" value="Peptidase_M20"/>
    <property type="match status" value="1"/>
</dbReference>
<dbReference type="Gene3D" id="3.40.630.10">
    <property type="entry name" value="Zn peptidases"/>
    <property type="match status" value="1"/>
</dbReference>
<name>A0A5C9A1Y5_9GAMM</name>
<protein>
    <submittedName>
        <fullName evidence="8">M20/M25/M40 family metallo-hydrolase</fullName>
    </submittedName>
</protein>
<dbReference type="PIRSF" id="PIRSF036696">
    <property type="entry name" value="ACY-1"/>
    <property type="match status" value="1"/>
</dbReference>
<evidence type="ECO:0000313" key="9">
    <source>
        <dbReference type="Proteomes" id="UP000321039"/>
    </source>
</evidence>
<dbReference type="RefSeq" id="WP_148068356.1">
    <property type="nucleotide sequence ID" value="NZ_VRZA01000003.1"/>
</dbReference>
<dbReference type="EMBL" id="VRZA01000003">
    <property type="protein sequence ID" value="TXS94014.1"/>
    <property type="molecule type" value="Genomic_DNA"/>
</dbReference>
<dbReference type="Pfam" id="PF07687">
    <property type="entry name" value="M20_dimer"/>
    <property type="match status" value="1"/>
</dbReference>
<proteinExistence type="inferred from homology"/>
<dbReference type="AlphaFoldDB" id="A0A5C9A1Y5"/>
<dbReference type="PROSITE" id="PS00758">
    <property type="entry name" value="ARGE_DAPE_CPG2_1"/>
    <property type="match status" value="1"/>
</dbReference>